<accession>A0A2A2LEP0</accession>
<dbReference type="EMBL" id="LIAE01006829">
    <property type="protein sequence ID" value="PAV84624.1"/>
    <property type="molecule type" value="Genomic_DNA"/>
</dbReference>
<reference evidence="2 3" key="1">
    <citation type="journal article" date="2017" name="Curr. Biol.">
        <title>Genome architecture and evolution of a unichromosomal asexual nematode.</title>
        <authorList>
            <person name="Fradin H."/>
            <person name="Zegar C."/>
            <person name="Gutwein M."/>
            <person name="Lucas J."/>
            <person name="Kovtun M."/>
            <person name="Corcoran D."/>
            <person name="Baugh L.R."/>
            <person name="Kiontke K."/>
            <person name="Gunsalus K."/>
            <person name="Fitch D.H."/>
            <person name="Piano F."/>
        </authorList>
    </citation>
    <scope>NUCLEOTIDE SEQUENCE [LARGE SCALE GENOMIC DNA]</scope>
    <source>
        <strain evidence="2">PF1309</strain>
    </source>
</reference>
<dbReference type="GO" id="GO:0032039">
    <property type="term" value="C:integrator complex"/>
    <property type="evidence" value="ECO:0007669"/>
    <property type="project" value="InterPro"/>
</dbReference>
<keyword evidence="3" id="KW-1185">Reference proteome</keyword>
<dbReference type="Proteomes" id="UP000218231">
    <property type="component" value="Unassembled WGS sequence"/>
</dbReference>
<sequence length="1488" mass="167955">MKCQKSYTALNYHFQPFCVQIASYVLRPFETIFPRRELYAECNSEINMINVPEVVPSLDVPSRFGNNSELRNIVLNTMKPWLEGKTDSPSRALLKTSCSLMGIQEIRLIVATKIDTWALNTKTQRLVSELLLFLGCNIGDAATSNADQEALGWLLRMRNVKGKQMQSVHAAAIREVARRFEDNTRIIVRLILNNEFGLPVNRVLTNNYLLSVMMGFDATKVTKILAEELASLLVRREEFSKIIRQFMFALVRTHLKAEFQFATFTNAFLKHISTEEEKSEHGIEDHVQRGLVEVLTLLPLSATTSSVKESFSARRANGPISAELANIHSKFHEQFIQFQESVLSWLQRARKIFPEKSEYILAYLRFLYLEKSEYYTGIEHGPTEVEFSQYMKVVGECGVTEKMMWLILGEKLSNLDQMNVIEIVNELTKRTVASRNASDTNSSLLELENPVALIDRLFSICQFSPPAQYSFVDTQLTKSIVIDQCYWRSWFIVIIWLCTGKQIPKFEDVYKTYPLLRFFVQAILSKQFTFPQAFDGKSIGEITELMKELDKEDRKKIMTLERALSGSDIDESNSQLIKVTCVAEPKGPIRRPPDVIMTDLSRYAAEYSLSARLAQCRKPDLISQFIASQGLAMAMPTIQELLTLNPSFLDSLSLPNIVQFLLHHMRTDTTLSTSQEIENMMFDRIKSSVESSDVESSGASLLPVLESLHSAVAPIRLAALQVLCRIFESSSSFFSPSSLTSLPSYGKLETDILSHISNAIRFDWDEEQREALINFVIEKFNTENMHEIAHQICTSTRLQTLPTSLQKSLLNFFVRYCKLADQKGTKAPEGVQLVEAAVKGNKISIIAEAPSSIIYLLCVTEANVASNRDELLKFWLCAPLPKVVNLKTKQEINLINSIELRSRMLCAKDDKIVEADRSKLTDEMMRKMMPFVIGYKANGATAGDNLLEYMKQRLFKESESMETEGEVKIESEPMLPPPIRLDSRLLTKAEVQKWAKTAVNIVPFSIPPPVLRTSLAFSETALICLQLVEDNPKFFMTNSEAFISVLLLLDAASRKFPEVSTRLSHLANKFLKNATSMSPSVASYLHRFAPAATTKVVKKKKSEKAMSADAILEALTKQVNVAQNDRSKYLNEYMQLMPEIVDEHEDEKKFEKRLTSLFSGRNGLDGLVWQLPLRSSLKALHRICNALLQAHNPKLNAVLVCDFISHCIDSEKYKIVDKSELSTLAMFVSQAVRENEANVNKATAIATALKDKCGFEVLCPFVEGFILLFASNNPYASRQAAKLCISRLEELFPCISCTSSLPGSVRLTGRLCTSSEWDKRAEDLVATLIDSNTDLVAAAMDTLNYILIEKPLILKRQYGIITNQLSLALKMRSGKERSRTHQLHVALLVHASIVLLPHFVDYELDNLDIAISILLNLYEQQLVQQTPQSLQIGDSILSILGLYLESNLQRAREFLSEHRDSVTALCTNLREQKNAAVIRDNIPAAPIE</sequence>
<comment type="caution">
    <text evidence="2">The sequence shown here is derived from an EMBL/GenBank/DDBJ whole genome shotgun (WGS) entry which is preliminary data.</text>
</comment>
<proteinExistence type="predicted"/>
<organism evidence="2 3">
    <name type="scientific">Diploscapter pachys</name>
    <dbReference type="NCBI Taxonomy" id="2018661"/>
    <lineage>
        <taxon>Eukaryota</taxon>
        <taxon>Metazoa</taxon>
        <taxon>Ecdysozoa</taxon>
        <taxon>Nematoda</taxon>
        <taxon>Chromadorea</taxon>
        <taxon>Rhabditida</taxon>
        <taxon>Rhabditina</taxon>
        <taxon>Rhabditomorpha</taxon>
        <taxon>Rhabditoidea</taxon>
        <taxon>Rhabditidae</taxon>
        <taxon>Diploscapter</taxon>
    </lineage>
</organism>
<evidence type="ECO:0000313" key="2">
    <source>
        <dbReference type="EMBL" id="PAV84624.1"/>
    </source>
</evidence>
<dbReference type="InterPro" id="IPR022145">
    <property type="entry name" value="INTS1_RPB2-bd"/>
</dbReference>
<dbReference type="STRING" id="2018661.A0A2A2LEP0"/>
<dbReference type="Pfam" id="PF12432">
    <property type="entry name" value="INTS1_RP2B-bd"/>
    <property type="match status" value="1"/>
</dbReference>
<gene>
    <name evidence="2" type="ORF">WR25_00721</name>
</gene>
<dbReference type="PANTHER" id="PTHR21224">
    <property type="entry name" value="INTEGRATOR COMPLEX SUBUNIT 1"/>
    <property type="match status" value="1"/>
</dbReference>
<protein>
    <recommendedName>
        <fullName evidence="1">Integrator complex subunit 1 RPB2-binding domain-containing protein</fullName>
    </recommendedName>
</protein>
<dbReference type="GO" id="GO:0034474">
    <property type="term" value="P:U2 snRNA 3'-end processing"/>
    <property type="evidence" value="ECO:0007669"/>
    <property type="project" value="InterPro"/>
</dbReference>
<evidence type="ECO:0000259" key="1">
    <source>
        <dbReference type="Pfam" id="PF12432"/>
    </source>
</evidence>
<evidence type="ECO:0000313" key="3">
    <source>
        <dbReference type="Proteomes" id="UP000218231"/>
    </source>
</evidence>
<dbReference type="PANTHER" id="PTHR21224:SF1">
    <property type="entry name" value="INTEGRATOR COMPLEX SUBUNIT 1"/>
    <property type="match status" value="1"/>
</dbReference>
<feature type="domain" description="Integrator complex subunit 1 RPB2-binding" evidence="1">
    <location>
        <begin position="69"/>
        <end position="226"/>
    </location>
</feature>
<name>A0A2A2LEP0_9BILA</name>
<dbReference type="InterPro" id="IPR038902">
    <property type="entry name" value="INTS1"/>
</dbReference>
<dbReference type="OrthoDB" id="19938at2759"/>